<dbReference type="EMBL" id="RPFL01000020">
    <property type="protein sequence ID" value="RPD86254.1"/>
    <property type="molecule type" value="Genomic_DNA"/>
</dbReference>
<sequence>MITAEDMVARFGEKELAERTDHERYEIIDEDVLAKAMTDAEDEAGAYLRAAKLSYDADGNPPPPVLVIKVCDIARYYLYQDAVTQIVEDRYKSAVSWLKSVVSNPGLLDPTRYDTADKPSVCAVMPNCPPDLKDWM</sequence>
<evidence type="ECO:0000313" key="2">
    <source>
        <dbReference type="Proteomes" id="UP000272412"/>
    </source>
</evidence>
<dbReference type="AlphaFoldDB" id="A0A3N4MQW3"/>
<evidence type="ECO:0000313" key="1">
    <source>
        <dbReference type="EMBL" id="RPD86254.1"/>
    </source>
</evidence>
<protein>
    <submittedName>
        <fullName evidence="1">DUF1320 domain-containing protein</fullName>
    </submittedName>
</protein>
<reference evidence="1 2" key="1">
    <citation type="submission" date="2018-11" db="EMBL/GenBank/DDBJ databases">
        <title>Neisseria weixii sp. nov. isolated from the rectal contents of plateau pika (Ochotona cruzoniae).</title>
        <authorList>
            <person name="Zhang G."/>
        </authorList>
    </citation>
    <scope>NUCLEOTIDE SEQUENCE [LARGE SCALE GENOMIC DNA]</scope>
    <source>
        <strain evidence="1 2">10009</strain>
    </source>
</reference>
<dbReference type="Proteomes" id="UP000272412">
    <property type="component" value="Unassembled WGS sequence"/>
</dbReference>
<dbReference type="Pfam" id="PF07030">
    <property type="entry name" value="Phage_Mu_Gp36"/>
    <property type="match status" value="1"/>
</dbReference>
<keyword evidence="2" id="KW-1185">Reference proteome</keyword>
<gene>
    <name evidence="1" type="ORF">EGK74_08210</name>
</gene>
<accession>A0A3N4MQW3</accession>
<dbReference type="InterPro" id="IPR009752">
    <property type="entry name" value="Phage_Mu_GpJ"/>
</dbReference>
<dbReference type="OrthoDB" id="9812088at2"/>
<comment type="caution">
    <text evidence="1">The sequence shown here is derived from an EMBL/GenBank/DDBJ whole genome shotgun (WGS) entry which is preliminary data.</text>
</comment>
<name>A0A3N4MQW3_9NEIS</name>
<organism evidence="1 2">
    <name type="scientific">Neisseria weixii</name>
    <dbReference type="NCBI Taxonomy" id="1853276"/>
    <lineage>
        <taxon>Bacteria</taxon>
        <taxon>Pseudomonadati</taxon>
        <taxon>Pseudomonadota</taxon>
        <taxon>Betaproteobacteria</taxon>
        <taxon>Neisseriales</taxon>
        <taxon>Neisseriaceae</taxon>
        <taxon>Neisseria</taxon>
    </lineage>
</organism>
<proteinExistence type="predicted"/>